<dbReference type="InterPro" id="IPR029050">
    <property type="entry name" value="Immunoprotect_excell_Ig-like"/>
</dbReference>
<keyword evidence="1" id="KW-0732">Signal</keyword>
<evidence type="ECO:0000256" key="2">
    <source>
        <dbReference type="SAM" id="MobiDB-lite"/>
    </source>
</evidence>
<keyword evidence="3" id="KW-1133">Transmembrane helix</keyword>
<evidence type="ECO:0000256" key="1">
    <source>
        <dbReference type="ARBA" id="ARBA00022729"/>
    </source>
</evidence>
<evidence type="ECO:0000256" key="3">
    <source>
        <dbReference type="SAM" id="Phobius"/>
    </source>
</evidence>
<keyword evidence="3" id="KW-0812">Transmembrane</keyword>
<protein>
    <submittedName>
        <fullName evidence="4">Uncharacterized protein</fullName>
    </submittedName>
</protein>
<dbReference type="EMBL" id="LVZK01000001">
    <property type="protein sequence ID" value="OAP86068.1"/>
    <property type="molecule type" value="Genomic_DNA"/>
</dbReference>
<feature type="compositionally biased region" description="Basic and acidic residues" evidence="2">
    <location>
        <begin position="16"/>
        <end position="28"/>
    </location>
</feature>
<dbReference type="Proteomes" id="UP000078368">
    <property type="component" value="Unassembled WGS sequence"/>
</dbReference>
<evidence type="ECO:0000313" key="5">
    <source>
        <dbReference type="Proteomes" id="UP000078368"/>
    </source>
</evidence>
<dbReference type="STRING" id="1823756.A4H34_02510"/>
<sequence length="256" mass="26566">MPLPRSSVEGESELSESFHDSGGREKPSANRGQALAVAIAFAFGSVVMLGWLVSDRGEDPADGATPAGASETRSAASSADGAGGDGGIPTDAATVEVAGLKGKSASRILAKATSSKIDAALSDGKGWTGGPLRVEAESFSRVVVGKVDRNKGETAPSEKDAEYFVEASLKVRNAGSGDVPFYDVDFVLVDSERGLVSSSKGDEGLDEGITLKGGEETTVKLRFKVNKDLQEAKFFFGTSDSSGMVFYEVSEPVTLR</sequence>
<keyword evidence="5" id="KW-1185">Reference proteome</keyword>
<reference evidence="4 5" key="1">
    <citation type="submission" date="2016-04" db="EMBL/GenBank/DDBJ databases">
        <title>Peptidophaga gingivicola gen. nov., sp. nov., isolated from human subgingival plaque.</title>
        <authorList>
            <person name="Beall C.J."/>
            <person name="Mokrzan E.M."/>
            <person name="Griffen A.L."/>
            <person name="Leys E.J."/>
        </authorList>
    </citation>
    <scope>NUCLEOTIDE SEQUENCE [LARGE SCALE GENOMIC DNA]</scope>
    <source>
        <strain evidence="4 5">BA112</strain>
    </source>
</reference>
<dbReference type="Gene3D" id="2.60.40.1240">
    <property type="match status" value="1"/>
</dbReference>
<name>A0A179B2Z6_9ACTO</name>
<dbReference type="RefSeq" id="WP_064230964.1">
    <property type="nucleotide sequence ID" value="NZ_LVZK01000001.1"/>
</dbReference>
<feature type="region of interest" description="Disordered" evidence="2">
    <location>
        <begin position="1"/>
        <end position="30"/>
    </location>
</feature>
<proteinExistence type="predicted"/>
<feature type="transmembrane region" description="Helical" evidence="3">
    <location>
        <begin position="34"/>
        <end position="53"/>
    </location>
</feature>
<gene>
    <name evidence="4" type="ORF">A4H34_02510</name>
</gene>
<accession>A0A179B2Z6</accession>
<keyword evidence="3" id="KW-0472">Membrane</keyword>
<comment type="caution">
    <text evidence="4">The sequence shown here is derived from an EMBL/GenBank/DDBJ whole genome shotgun (WGS) entry which is preliminary data.</text>
</comment>
<feature type="region of interest" description="Disordered" evidence="2">
    <location>
        <begin position="59"/>
        <end position="88"/>
    </location>
</feature>
<organism evidence="4 5">
    <name type="scientific">Peptidiphaga gingivicola</name>
    <dbReference type="NCBI Taxonomy" id="2741497"/>
    <lineage>
        <taxon>Bacteria</taxon>
        <taxon>Bacillati</taxon>
        <taxon>Actinomycetota</taxon>
        <taxon>Actinomycetes</taxon>
        <taxon>Actinomycetales</taxon>
        <taxon>Actinomycetaceae</taxon>
        <taxon>Peptidiphaga</taxon>
    </lineage>
</organism>
<dbReference type="AlphaFoldDB" id="A0A179B2Z6"/>
<evidence type="ECO:0000313" key="4">
    <source>
        <dbReference type="EMBL" id="OAP86068.1"/>
    </source>
</evidence>